<proteinExistence type="predicted"/>
<dbReference type="AlphaFoldDB" id="A0A1F5KTT0"/>
<dbReference type="EMBL" id="MFDM01000003">
    <property type="protein sequence ID" value="OGE44338.1"/>
    <property type="molecule type" value="Genomic_DNA"/>
</dbReference>
<accession>A0A1F5KTT0</accession>
<dbReference type="Gene3D" id="3.10.50.30">
    <property type="entry name" value="Transcription elongation factor, GreA/GreB, C-terminal domain"/>
    <property type="match status" value="1"/>
</dbReference>
<dbReference type="Proteomes" id="UP000178565">
    <property type="component" value="Unassembled WGS sequence"/>
</dbReference>
<evidence type="ECO:0000313" key="1">
    <source>
        <dbReference type="EMBL" id="OGE44338.1"/>
    </source>
</evidence>
<dbReference type="GO" id="GO:0003677">
    <property type="term" value="F:DNA binding"/>
    <property type="evidence" value="ECO:0007669"/>
    <property type="project" value="InterPro"/>
</dbReference>
<comment type="caution">
    <text evidence="1">The sequence shown here is derived from an EMBL/GenBank/DDBJ whole genome shotgun (WGS) entry which is preliminary data.</text>
</comment>
<evidence type="ECO:0000313" key="2">
    <source>
        <dbReference type="Proteomes" id="UP000178565"/>
    </source>
</evidence>
<name>A0A1F5KTT0_9BACT</name>
<reference evidence="1 2" key="1">
    <citation type="journal article" date="2016" name="Nat. Commun.">
        <title>Thousands of microbial genomes shed light on interconnected biogeochemical processes in an aquifer system.</title>
        <authorList>
            <person name="Anantharaman K."/>
            <person name="Brown C.T."/>
            <person name="Hug L.A."/>
            <person name="Sharon I."/>
            <person name="Castelle C.J."/>
            <person name="Probst A.J."/>
            <person name="Thomas B.C."/>
            <person name="Singh A."/>
            <person name="Wilkins M.J."/>
            <person name="Karaoz U."/>
            <person name="Brodie E.L."/>
            <person name="Williams K.H."/>
            <person name="Hubbard S.S."/>
            <person name="Banfield J.F."/>
        </authorList>
    </citation>
    <scope>NUCLEOTIDE SEQUENCE [LARGE SCALE GENOMIC DNA]</scope>
</reference>
<dbReference type="STRING" id="1797785.A3B45_03600"/>
<organism evidence="1 2">
    <name type="scientific">Candidatus Daviesbacteria bacterium RIFCSPLOWO2_01_FULL_39_12</name>
    <dbReference type="NCBI Taxonomy" id="1797785"/>
    <lineage>
        <taxon>Bacteria</taxon>
        <taxon>Candidatus Daviesiibacteriota</taxon>
    </lineage>
</organism>
<dbReference type="GO" id="GO:0032784">
    <property type="term" value="P:regulation of DNA-templated transcription elongation"/>
    <property type="evidence" value="ECO:0007669"/>
    <property type="project" value="InterPro"/>
</dbReference>
<protein>
    <submittedName>
        <fullName evidence="1">Uncharacterized protein</fullName>
    </submittedName>
</protein>
<sequence length="149" mass="16228">MKPEDKERWMAHVAAQIQQTKAAVSNSAGLVRAAVDSSYPREDPASVWDAQGVATRTNGKLSNLRVFLEELKQTGPMDTVGMGAQLRVSLDGIGEMKLLVMGTKVELLDRQVCTPNSPMLLAIWGESVGFNTTYEAPKGPQQVEILEID</sequence>
<dbReference type="InterPro" id="IPR036953">
    <property type="entry name" value="GreA/GreB_C_sf"/>
</dbReference>
<gene>
    <name evidence="1" type="ORF">A3B45_03600</name>
</gene>